<reference evidence="2 3" key="1">
    <citation type="submission" date="2017-06" db="EMBL/GenBank/DDBJ databases">
        <title>Ant-infecting Ophiocordyceps genomes reveal a high diversity of potential behavioral manipulation genes and a possible major role for enterotoxins.</title>
        <authorList>
            <person name="De Bekker C."/>
            <person name="Evans H.C."/>
            <person name="Brachmann A."/>
            <person name="Hughes D.P."/>
        </authorList>
    </citation>
    <scope>NUCLEOTIDE SEQUENCE [LARGE SCALE GENOMIC DNA]</scope>
    <source>
        <strain evidence="2 3">1348a</strain>
    </source>
</reference>
<evidence type="ECO:0000313" key="3">
    <source>
        <dbReference type="Proteomes" id="UP000224854"/>
    </source>
</evidence>
<dbReference type="AlphaFoldDB" id="A0A2C5ZSJ8"/>
<dbReference type="Pfam" id="PF13668">
    <property type="entry name" value="Ferritin_2"/>
    <property type="match status" value="1"/>
</dbReference>
<evidence type="ECO:0000256" key="1">
    <source>
        <dbReference type="SAM" id="SignalP"/>
    </source>
</evidence>
<dbReference type="EMBL" id="NJEU01000041">
    <property type="protein sequence ID" value="PHH82800.1"/>
    <property type="molecule type" value="Genomic_DNA"/>
</dbReference>
<gene>
    <name evidence="2" type="ORF">CDD82_4779</name>
</gene>
<keyword evidence="1" id="KW-0732">Signal</keyword>
<dbReference type="PANTHER" id="PTHR38705">
    <property type="entry name" value="PROTEIN RDS1"/>
    <property type="match status" value="1"/>
</dbReference>
<comment type="caution">
    <text evidence="2">The sequence shown here is derived from an EMBL/GenBank/DDBJ whole genome shotgun (WGS) entry which is preliminary data.</text>
</comment>
<dbReference type="OrthoDB" id="1001765at2759"/>
<sequence>MAWFKTLGVAALAAAATAYPTVRNISPRHAKYIVARQQAADSGLTDPDIFDFALTLEHLQANFYRQGFAKFPDSDFQSLGLNNQQLADLKVMGKAEEDHEVLIQQTLAGVGIQPVQPCEYDFGFTDAKAMVDMALVLESIGVSAYLGAAPLVSDKSLLAAAATITTVESRQQSVLRAFTGIEAVPQSFDAPLSPRSIFSMAAPFIKSCPQGSNLMIEPFPALEMKGGQNPMEMSVGTNVLVAMPANAQASGAPTKCAFTSGGVRPAGTVFTDFSESTGCQVPQTVAGFTYLFLTSNEPADGAVTDEIVMAGPMPLKVS</sequence>
<dbReference type="Proteomes" id="UP000224854">
    <property type="component" value="Unassembled WGS sequence"/>
</dbReference>
<dbReference type="SUPFAM" id="SSF47240">
    <property type="entry name" value="Ferritin-like"/>
    <property type="match status" value="1"/>
</dbReference>
<feature type="signal peptide" evidence="1">
    <location>
        <begin position="1"/>
        <end position="18"/>
    </location>
</feature>
<dbReference type="PANTHER" id="PTHR38705:SF1">
    <property type="entry name" value="PROTEIN RDS1"/>
    <property type="match status" value="1"/>
</dbReference>
<organism evidence="2 3">
    <name type="scientific">Ophiocordyceps australis</name>
    <dbReference type="NCBI Taxonomy" id="1399860"/>
    <lineage>
        <taxon>Eukaryota</taxon>
        <taxon>Fungi</taxon>
        <taxon>Dikarya</taxon>
        <taxon>Ascomycota</taxon>
        <taxon>Pezizomycotina</taxon>
        <taxon>Sordariomycetes</taxon>
        <taxon>Hypocreomycetidae</taxon>
        <taxon>Hypocreales</taxon>
        <taxon>Ophiocordycipitaceae</taxon>
        <taxon>Ophiocordyceps</taxon>
    </lineage>
</organism>
<dbReference type="InterPro" id="IPR039254">
    <property type="entry name" value="Rds1"/>
</dbReference>
<keyword evidence="3" id="KW-1185">Reference proteome</keyword>
<evidence type="ECO:0000313" key="2">
    <source>
        <dbReference type="EMBL" id="PHH82800.1"/>
    </source>
</evidence>
<name>A0A2C5ZSJ8_9HYPO</name>
<dbReference type="InterPro" id="IPR009078">
    <property type="entry name" value="Ferritin-like_SF"/>
</dbReference>
<proteinExistence type="predicted"/>
<protein>
    <submittedName>
        <fullName evidence="2">Uncharacterized protein</fullName>
    </submittedName>
</protein>
<accession>A0A2C5ZSJ8</accession>
<feature type="chain" id="PRO_5012564372" evidence="1">
    <location>
        <begin position="19"/>
        <end position="318"/>
    </location>
</feature>